<protein>
    <submittedName>
        <fullName evidence="1">WYL domain-containing protein</fullName>
    </submittedName>
</protein>
<reference evidence="1 2" key="1">
    <citation type="submission" date="2017-02" db="EMBL/GenBank/DDBJ databases">
        <authorList>
            <person name="Peterson S.W."/>
        </authorList>
    </citation>
    <scope>NUCLEOTIDE SEQUENCE [LARGE SCALE GENOMIC DNA]</scope>
    <source>
        <strain evidence="1 2">ATCC 700028</strain>
    </source>
</reference>
<accession>A0A1T4P429</accession>
<dbReference type="RefSeq" id="WP_078694222.1">
    <property type="nucleotide sequence ID" value="NZ_FUWX01000013.1"/>
</dbReference>
<sequence>MTIIMKDKVRVTLPEEIVEILLGEQQEYKIKPNKYYNLIFKNFDFSFRLKENDSIYSKKTKLIQFTLNKGNYIKYDTKENLQYAKATYFRELFTEYSSLSSVKREMILFKEKIEVIESAIKNKIKVHIISKGRLEIIEPYFIKNLEKENRNYITCYSYIKKKVITLRISNIETIKSVGGEFEHYDEKHVKNLENNFDPFLSYGNIVKVKFSEDGLKRYKTIITNRPKLLKKENGNIYYFQANEYSFFLYFSGFLDLVEILEPIEFRKKMIDKIKHLLNIYNLK</sequence>
<dbReference type="STRING" id="180163.SAMN02745174_01758"/>
<organism evidence="1 2">
    <name type="scientific">Cetobacterium ceti</name>
    <dbReference type="NCBI Taxonomy" id="180163"/>
    <lineage>
        <taxon>Bacteria</taxon>
        <taxon>Fusobacteriati</taxon>
        <taxon>Fusobacteriota</taxon>
        <taxon>Fusobacteriia</taxon>
        <taxon>Fusobacteriales</taxon>
        <taxon>Fusobacteriaceae</taxon>
        <taxon>Cetobacterium</taxon>
    </lineage>
</organism>
<evidence type="ECO:0000313" key="1">
    <source>
        <dbReference type="EMBL" id="SJZ86264.1"/>
    </source>
</evidence>
<evidence type="ECO:0000313" key="2">
    <source>
        <dbReference type="Proteomes" id="UP000191153"/>
    </source>
</evidence>
<keyword evidence="2" id="KW-1185">Reference proteome</keyword>
<dbReference type="AlphaFoldDB" id="A0A1T4P429"/>
<proteinExistence type="predicted"/>
<dbReference type="OrthoDB" id="81955at2"/>
<dbReference type="EMBL" id="FUWX01000013">
    <property type="protein sequence ID" value="SJZ86264.1"/>
    <property type="molecule type" value="Genomic_DNA"/>
</dbReference>
<dbReference type="Proteomes" id="UP000191153">
    <property type="component" value="Unassembled WGS sequence"/>
</dbReference>
<name>A0A1T4P429_9FUSO</name>
<gene>
    <name evidence="1" type="ORF">SAMN02745174_01758</name>
</gene>